<name>A0ABU2FXW6_9EURY</name>
<dbReference type="Pfam" id="PF19110">
    <property type="entry name" value="DUF5797"/>
    <property type="match status" value="1"/>
</dbReference>
<protein>
    <submittedName>
        <fullName evidence="1">DUF5797 family protein</fullName>
    </submittedName>
</protein>
<dbReference type="Proteomes" id="UP001254813">
    <property type="component" value="Unassembled WGS sequence"/>
</dbReference>
<dbReference type="InterPro" id="IPR043815">
    <property type="entry name" value="DUF5797"/>
</dbReference>
<gene>
    <name evidence="1" type="ORF">NDI79_01845</name>
</gene>
<reference evidence="1 2" key="1">
    <citation type="submission" date="2022-06" db="EMBL/GenBank/DDBJ databases">
        <title>Halogeometricum sp. a new haloarchaeum isolate from saline soil.</title>
        <authorList>
            <person name="Strakova D."/>
            <person name="Galisteo C."/>
            <person name="Sanchez-Porro C."/>
            <person name="Ventosa A."/>
        </authorList>
    </citation>
    <scope>NUCLEOTIDE SEQUENCE [LARGE SCALE GENOMIC DNA]</scope>
    <source>
        <strain evidence="2">S3BR25-2</strain>
    </source>
</reference>
<keyword evidence="2" id="KW-1185">Reference proteome</keyword>
<proteinExistence type="predicted"/>
<sequence>MTLSDEAKERLADVVRLQPTKNKELQDRWGLESGSEVHQYLEGELKEYYYRDDNSLIRATAEAAELVDVEPGVEGGDAEEGVPSVIRVPALEARVFEVLAGPDERSESVVSVLNKVREAYGEDDDPEVDEVRRALQSLRRKGVVEVVYRTVPTFRLAVERGEVDVEVTD</sequence>
<dbReference type="EMBL" id="JAMQOQ010000001">
    <property type="protein sequence ID" value="MDS0292909.1"/>
    <property type="molecule type" value="Genomic_DNA"/>
</dbReference>
<comment type="caution">
    <text evidence="1">The sequence shown here is derived from an EMBL/GenBank/DDBJ whole genome shotgun (WGS) entry which is preliminary data.</text>
</comment>
<accession>A0ABU2FXW6</accession>
<evidence type="ECO:0000313" key="2">
    <source>
        <dbReference type="Proteomes" id="UP001254813"/>
    </source>
</evidence>
<evidence type="ECO:0000313" key="1">
    <source>
        <dbReference type="EMBL" id="MDS0292909.1"/>
    </source>
</evidence>
<dbReference type="RefSeq" id="WP_310926748.1">
    <property type="nucleotide sequence ID" value="NZ_JAMQOQ010000001.1"/>
</dbReference>
<organism evidence="1 2">
    <name type="scientific">Halogeometricum luteum</name>
    <dbReference type="NCBI Taxonomy" id="2950537"/>
    <lineage>
        <taxon>Archaea</taxon>
        <taxon>Methanobacteriati</taxon>
        <taxon>Methanobacteriota</taxon>
        <taxon>Stenosarchaea group</taxon>
        <taxon>Halobacteria</taxon>
        <taxon>Halobacteriales</taxon>
        <taxon>Haloferacaceae</taxon>
        <taxon>Halogeometricum</taxon>
    </lineage>
</organism>